<keyword evidence="4" id="KW-1185">Reference proteome</keyword>
<keyword evidence="1" id="KW-0732">Signal</keyword>
<accession>A0ABV8CTG2</accession>
<evidence type="ECO:0000259" key="2">
    <source>
        <dbReference type="PROSITE" id="PS51782"/>
    </source>
</evidence>
<feature type="signal peptide" evidence="1">
    <location>
        <begin position="1"/>
        <end position="26"/>
    </location>
</feature>
<dbReference type="InterPro" id="IPR036779">
    <property type="entry name" value="LysM_dom_sf"/>
</dbReference>
<dbReference type="Gene3D" id="3.10.350.10">
    <property type="entry name" value="LysM domain"/>
    <property type="match status" value="1"/>
</dbReference>
<dbReference type="InterPro" id="IPR018392">
    <property type="entry name" value="LysM"/>
</dbReference>
<reference evidence="4" key="1">
    <citation type="journal article" date="2019" name="Int. J. Syst. Evol. Microbiol.">
        <title>The Global Catalogue of Microorganisms (GCM) 10K type strain sequencing project: providing services to taxonomists for standard genome sequencing and annotation.</title>
        <authorList>
            <consortium name="The Broad Institute Genomics Platform"/>
            <consortium name="The Broad Institute Genome Sequencing Center for Infectious Disease"/>
            <person name="Wu L."/>
            <person name="Ma J."/>
        </authorList>
    </citation>
    <scope>NUCLEOTIDE SEQUENCE [LARGE SCALE GENOMIC DNA]</scope>
    <source>
        <strain evidence="4">CCUG 67170</strain>
    </source>
</reference>
<dbReference type="PROSITE" id="PS51782">
    <property type="entry name" value="LYSM"/>
    <property type="match status" value="1"/>
</dbReference>
<dbReference type="Pfam" id="PF01476">
    <property type="entry name" value="LysM"/>
    <property type="match status" value="1"/>
</dbReference>
<dbReference type="Pfam" id="PF26571">
    <property type="entry name" value="VldE"/>
    <property type="match status" value="1"/>
</dbReference>
<dbReference type="SUPFAM" id="SSF54106">
    <property type="entry name" value="LysM domain"/>
    <property type="match status" value="1"/>
</dbReference>
<protein>
    <submittedName>
        <fullName evidence="3">LysM peptidoglycan-binding domain-containing protein</fullName>
    </submittedName>
</protein>
<feature type="domain" description="LysM" evidence="2">
    <location>
        <begin position="67"/>
        <end position="111"/>
    </location>
</feature>
<dbReference type="EMBL" id="JBHRZV010000004">
    <property type="protein sequence ID" value="MFC3927223.1"/>
    <property type="molecule type" value="Genomic_DNA"/>
</dbReference>
<evidence type="ECO:0000256" key="1">
    <source>
        <dbReference type="SAM" id="SignalP"/>
    </source>
</evidence>
<proteinExistence type="predicted"/>
<organism evidence="3 4">
    <name type="scientific">Streptococcus caprae</name>
    <dbReference type="NCBI Taxonomy" id="1640501"/>
    <lineage>
        <taxon>Bacteria</taxon>
        <taxon>Bacillati</taxon>
        <taxon>Bacillota</taxon>
        <taxon>Bacilli</taxon>
        <taxon>Lactobacillales</taxon>
        <taxon>Streptococcaceae</taxon>
        <taxon>Streptococcus</taxon>
    </lineage>
</organism>
<dbReference type="SMART" id="SM00257">
    <property type="entry name" value="LysM"/>
    <property type="match status" value="1"/>
</dbReference>
<sequence length="427" mass="45402">MKKKMTKQVLAASTLLVTFVPATSQAITWTARSIADIKADIASQTSNQQTSVQENDQTTSSGQTQIQTYTVKYGDTLSTIAEALGIDLVTLAHINDIADMDLIYPDTVLKLSYDQKQQLAGVEIQAPAASTSQEAIAPEQAATPVVPQSETIQVETTVAETVTEAPVTEAETTVAEEVTEAVSEETIQAATEAPVETAVAETVTEAPVTEVETTVAEEVTEAVSEETTQAATEAPVETTVAETVTEVETTVAEEVTEAVSEETTQAATEAPVETTVAETVTEAPTTLAPETTEAPVTEAETTTTATYTAAAGEDYGLQPQTIALKNEIAGLYGITNFSLYRPGDSGDHGKGLAVDFMVYSNSALGDVVANYAAENMGSKGIAYIIWKQRFYSPYPSKYGPAYTWNLMEDRGSVTENHYDHVHVSLNP</sequence>
<name>A0ABV8CTG2_9STRE</name>
<evidence type="ECO:0000313" key="3">
    <source>
        <dbReference type="EMBL" id="MFC3927223.1"/>
    </source>
</evidence>
<evidence type="ECO:0000313" key="4">
    <source>
        <dbReference type="Proteomes" id="UP001595807"/>
    </source>
</evidence>
<dbReference type="CDD" id="cd00118">
    <property type="entry name" value="LysM"/>
    <property type="match status" value="1"/>
</dbReference>
<dbReference type="RefSeq" id="WP_380424492.1">
    <property type="nucleotide sequence ID" value="NZ_JBHRZV010000004.1"/>
</dbReference>
<dbReference type="Proteomes" id="UP001595807">
    <property type="component" value="Unassembled WGS sequence"/>
</dbReference>
<dbReference type="InterPro" id="IPR058593">
    <property type="entry name" value="ARB_07466-like_C"/>
</dbReference>
<gene>
    <name evidence="3" type="ORF">ACFORF_01055</name>
</gene>
<comment type="caution">
    <text evidence="3">The sequence shown here is derived from an EMBL/GenBank/DDBJ whole genome shotgun (WGS) entry which is preliminary data.</text>
</comment>
<feature type="chain" id="PRO_5046988773" evidence="1">
    <location>
        <begin position="27"/>
        <end position="427"/>
    </location>
</feature>